<name>A0ABN2MSF8_9MICO</name>
<dbReference type="PANTHER" id="PTHR32251:SF23">
    <property type="entry name" value="3-OXO-5-ALPHA-STEROID 4-DEHYDROGENASE (DUF1295)"/>
    <property type="match status" value="1"/>
</dbReference>
<evidence type="ECO:0000256" key="1">
    <source>
        <dbReference type="SAM" id="Phobius"/>
    </source>
</evidence>
<feature type="transmembrane region" description="Helical" evidence="1">
    <location>
        <begin position="225"/>
        <end position="242"/>
    </location>
</feature>
<evidence type="ECO:0000313" key="2">
    <source>
        <dbReference type="EMBL" id="GAA1835939.1"/>
    </source>
</evidence>
<dbReference type="InterPro" id="IPR010721">
    <property type="entry name" value="UstE-like"/>
</dbReference>
<keyword evidence="1" id="KW-0812">Transmembrane</keyword>
<protein>
    <submittedName>
        <fullName evidence="2">DUF1295 domain-containing protein</fullName>
    </submittedName>
</protein>
<dbReference type="PANTHER" id="PTHR32251">
    <property type="entry name" value="3-OXO-5-ALPHA-STEROID 4-DEHYDROGENASE"/>
    <property type="match status" value="1"/>
</dbReference>
<evidence type="ECO:0000313" key="3">
    <source>
        <dbReference type="Proteomes" id="UP001501746"/>
    </source>
</evidence>
<feature type="transmembrane region" description="Helical" evidence="1">
    <location>
        <begin position="102"/>
        <end position="125"/>
    </location>
</feature>
<dbReference type="Gene3D" id="1.20.120.1630">
    <property type="match status" value="1"/>
</dbReference>
<feature type="transmembrane region" description="Helical" evidence="1">
    <location>
        <begin position="137"/>
        <end position="156"/>
    </location>
</feature>
<keyword evidence="1" id="KW-1133">Transmembrane helix</keyword>
<dbReference type="EMBL" id="BAAANK010000005">
    <property type="protein sequence ID" value="GAA1835939.1"/>
    <property type="molecule type" value="Genomic_DNA"/>
</dbReference>
<keyword evidence="1" id="KW-0472">Membrane</keyword>
<dbReference type="Proteomes" id="UP001501746">
    <property type="component" value="Unassembled WGS sequence"/>
</dbReference>
<feature type="transmembrane region" description="Helical" evidence="1">
    <location>
        <begin position="41"/>
        <end position="67"/>
    </location>
</feature>
<dbReference type="Pfam" id="PF06966">
    <property type="entry name" value="DUF1295"/>
    <property type="match status" value="1"/>
</dbReference>
<accession>A0ABN2MSF8</accession>
<gene>
    <name evidence="2" type="ORF">GCM10009750_20790</name>
</gene>
<reference evidence="2 3" key="1">
    <citation type="journal article" date="2019" name="Int. J. Syst. Evol. Microbiol.">
        <title>The Global Catalogue of Microorganisms (GCM) 10K type strain sequencing project: providing services to taxonomists for standard genome sequencing and annotation.</title>
        <authorList>
            <consortium name="The Broad Institute Genomics Platform"/>
            <consortium name="The Broad Institute Genome Sequencing Center for Infectious Disease"/>
            <person name="Wu L."/>
            <person name="Ma J."/>
        </authorList>
    </citation>
    <scope>NUCLEOTIDE SEQUENCE [LARGE SCALE GENOMIC DNA]</scope>
    <source>
        <strain evidence="2 3">JCM 14323</strain>
    </source>
</reference>
<proteinExistence type="predicted"/>
<sequence>MTPLAVCLVLCAVITAATWILSVVTREYSWVDRIWSIAPVAYVWVFAVASGYDARLVLMAVLVSAWGARLTFNFARKGGYRPGGEDYRWAVLRERMPRPAFAAFNLFFISIYQNALILLFCLPALTVFDSARPALGPWDLVVSIVFLAFLVGETVADEQQWRFHEWKAAERAAGRTPSPGFLQTGLFRVSRHPNFFFEQAQWWVFYAFAVVATGVWLHWSIAGAVLLTLLFMGSTVFTEWISRSRYPDYDAYRARTSAIVPWFPRRGAEVTATTDRTAASG</sequence>
<organism evidence="2 3">
    <name type="scientific">Agromyces salentinus</name>
    <dbReference type="NCBI Taxonomy" id="269421"/>
    <lineage>
        <taxon>Bacteria</taxon>
        <taxon>Bacillati</taxon>
        <taxon>Actinomycetota</taxon>
        <taxon>Actinomycetes</taxon>
        <taxon>Micrococcales</taxon>
        <taxon>Microbacteriaceae</taxon>
        <taxon>Agromyces</taxon>
    </lineage>
</organism>
<comment type="caution">
    <text evidence="2">The sequence shown here is derived from an EMBL/GenBank/DDBJ whole genome shotgun (WGS) entry which is preliminary data.</text>
</comment>
<dbReference type="RefSeq" id="WP_157426405.1">
    <property type="nucleotide sequence ID" value="NZ_BAAANK010000005.1"/>
</dbReference>
<keyword evidence="3" id="KW-1185">Reference proteome</keyword>